<evidence type="ECO:0000313" key="2">
    <source>
        <dbReference type="Proteomes" id="UP000184212"/>
    </source>
</evidence>
<sequence>MRHLILIFLILSQYCCHSKDNKGEVDTEVRSTALSSDSVFRGHPISFYIRHKEIPQVCKDLFNGVRQPSDEVDVLSLLDSVLKTNDETGPFYFLTITRTMKNADGAYAEAVGVMGKLFVETKTKEFVDYFNSERLLTDEDFEEWAKTVAGEIEIAAEEGHEKEDLDKLRTNMKLNCRCNEGQIKIMNDFVERVRRVLP</sequence>
<dbReference type="Proteomes" id="UP000184212">
    <property type="component" value="Unassembled WGS sequence"/>
</dbReference>
<evidence type="ECO:0008006" key="3">
    <source>
        <dbReference type="Google" id="ProtNLM"/>
    </source>
</evidence>
<organism evidence="1 2">
    <name type="scientific">Chryseolinea serpens</name>
    <dbReference type="NCBI Taxonomy" id="947013"/>
    <lineage>
        <taxon>Bacteria</taxon>
        <taxon>Pseudomonadati</taxon>
        <taxon>Bacteroidota</taxon>
        <taxon>Cytophagia</taxon>
        <taxon>Cytophagales</taxon>
        <taxon>Fulvivirgaceae</taxon>
        <taxon>Chryseolinea</taxon>
    </lineage>
</organism>
<protein>
    <recommendedName>
        <fullName evidence="3">DUF4375 domain-containing protein</fullName>
    </recommendedName>
</protein>
<gene>
    <name evidence="1" type="ORF">SAMN04488109_0093</name>
</gene>
<reference evidence="1 2" key="1">
    <citation type="submission" date="2016-11" db="EMBL/GenBank/DDBJ databases">
        <authorList>
            <person name="Jaros S."/>
            <person name="Januszkiewicz K."/>
            <person name="Wedrychowicz H."/>
        </authorList>
    </citation>
    <scope>NUCLEOTIDE SEQUENCE [LARGE SCALE GENOMIC DNA]</scope>
    <source>
        <strain evidence="1 2">DSM 24574</strain>
    </source>
</reference>
<dbReference type="RefSeq" id="WP_143164705.1">
    <property type="nucleotide sequence ID" value="NZ_FQWQ01000001.1"/>
</dbReference>
<keyword evidence="2" id="KW-1185">Reference proteome</keyword>
<dbReference type="OrthoDB" id="1145241at2"/>
<dbReference type="STRING" id="947013.SAMN04488109_0093"/>
<evidence type="ECO:0000313" key="1">
    <source>
        <dbReference type="EMBL" id="SHG40558.1"/>
    </source>
</evidence>
<dbReference type="AlphaFoldDB" id="A0A1M5JJ80"/>
<dbReference type="EMBL" id="FQWQ01000001">
    <property type="protein sequence ID" value="SHG40558.1"/>
    <property type="molecule type" value="Genomic_DNA"/>
</dbReference>
<accession>A0A1M5JJ80</accession>
<name>A0A1M5JJ80_9BACT</name>
<proteinExistence type="predicted"/>